<organism evidence="10 11">
    <name type="scientific">Mycobacterium talmoniae</name>
    <dbReference type="NCBI Taxonomy" id="1858794"/>
    <lineage>
        <taxon>Bacteria</taxon>
        <taxon>Bacillati</taxon>
        <taxon>Actinomycetota</taxon>
        <taxon>Actinomycetes</taxon>
        <taxon>Mycobacteriales</taxon>
        <taxon>Mycobacteriaceae</taxon>
        <taxon>Mycobacterium</taxon>
    </lineage>
</organism>
<feature type="transmembrane region" description="Helical" evidence="8">
    <location>
        <begin position="264"/>
        <end position="284"/>
    </location>
</feature>
<accession>A0A2S8BC83</accession>
<dbReference type="EMBL" id="PPEA01000880">
    <property type="protein sequence ID" value="PQM44259.1"/>
    <property type="molecule type" value="Genomic_DNA"/>
</dbReference>
<comment type="similarity">
    <text evidence="2">Belongs to the resistance-nodulation-cell division (RND) (TC 2.A.6) family. MmpL subfamily.</text>
</comment>
<dbReference type="Pfam" id="PF03176">
    <property type="entry name" value="MMPL"/>
    <property type="match status" value="1"/>
</dbReference>
<feature type="region of interest" description="Disordered" evidence="7">
    <location>
        <begin position="338"/>
        <end position="363"/>
    </location>
</feature>
<evidence type="ECO:0000256" key="5">
    <source>
        <dbReference type="ARBA" id="ARBA00022989"/>
    </source>
</evidence>
<comment type="subcellular location">
    <subcellularLocation>
        <location evidence="1">Cell membrane</location>
        <topology evidence="1">Multi-pass membrane protein</topology>
    </subcellularLocation>
</comment>
<proteinExistence type="inferred from homology"/>
<keyword evidence="4 8" id="KW-0812">Transmembrane</keyword>
<keyword evidence="5 8" id="KW-1133">Transmembrane helix</keyword>
<dbReference type="AlphaFoldDB" id="A0A2S8BC83"/>
<feature type="transmembrane region" description="Helical" evidence="8">
    <location>
        <begin position="164"/>
        <end position="182"/>
    </location>
</feature>
<dbReference type="FunFam" id="1.20.1640.10:FF:000018">
    <property type="entry name" value="Transmembrane transport protein MmpL10"/>
    <property type="match status" value="1"/>
</dbReference>
<keyword evidence="3" id="KW-1003">Cell membrane</keyword>
<protein>
    <submittedName>
        <fullName evidence="10">Siderophore exporter MmpL4</fullName>
    </submittedName>
</protein>
<dbReference type="InterPro" id="IPR004869">
    <property type="entry name" value="MMPL_dom"/>
</dbReference>
<dbReference type="Gene3D" id="1.20.1640.10">
    <property type="entry name" value="Multidrug efflux transporter AcrB transmembrane domain"/>
    <property type="match status" value="1"/>
</dbReference>
<gene>
    <name evidence="10" type="primary">mmpL4_16</name>
    <name evidence="10" type="ORF">C1Y40_05582</name>
</gene>
<evidence type="ECO:0000313" key="10">
    <source>
        <dbReference type="EMBL" id="PQM44259.1"/>
    </source>
</evidence>
<evidence type="ECO:0000256" key="2">
    <source>
        <dbReference type="ARBA" id="ARBA00010157"/>
    </source>
</evidence>
<evidence type="ECO:0000256" key="7">
    <source>
        <dbReference type="SAM" id="MobiDB-lite"/>
    </source>
</evidence>
<reference evidence="10 11" key="1">
    <citation type="journal article" date="2017" name="Int. J. Syst. Evol. Microbiol.">
        <title>Mycobacterium talmoniae sp. nov., a slowly growing mycobacterium isolated from human respiratory samples.</title>
        <authorList>
            <person name="Davidson R.M."/>
            <person name="DeGroote M.A."/>
            <person name="Marola J.L."/>
            <person name="Buss S."/>
            <person name="Jones V."/>
            <person name="McNeil M.R."/>
            <person name="Freifeld A.G."/>
            <person name="Elaine Epperson L."/>
            <person name="Hasan N.A."/>
            <person name="Jackson M."/>
            <person name="Iwen P.C."/>
            <person name="Salfinger M."/>
            <person name="Strong M."/>
        </authorList>
    </citation>
    <scope>NUCLEOTIDE SEQUENCE [LARGE SCALE GENOMIC DNA]</scope>
    <source>
        <strain evidence="10 11">ATCC BAA-2683</strain>
    </source>
</reference>
<dbReference type="PANTHER" id="PTHR33406">
    <property type="entry name" value="MEMBRANE PROTEIN MJ1562-RELATED"/>
    <property type="match status" value="1"/>
</dbReference>
<evidence type="ECO:0000313" key="11">
    <source>
        <dbReference type="Proteomes" id="UP000238296"/>
    </source>
</evidence>
<comment type="caution">
    <text evidence="10">The sequence shown here is derived from an EMBL/GenBank/DDBJ whole genome shotgun (WGS) entry which is preliminary data.</text>
</comment>
<evidence type="ECO:0000259" key="9">
    <source>
        <dbReference type="Pfam" id="PF03176"/>
    </source>
</evidence>
<evidence type="ECO:0000256" key="3">
    <source>
        <dbReference type="ARBA" id="ARBA00022475"/>
    </source>
</evidence>
<dbReference type="Proteomes" id="UP000238296">
    <property type="component" value="Unassembled WGS sequence"/>
</dbReference>
<dbReference type="InterPro" id="IPR050545">
    <property type="entry name" value="Mycobact_MmpL"/>
</dbReference>
<evidence type="ECO:0000256" key="4">
    <source>
        <dbReference type="ARBA" id="ARBA00022692"/>
    </source>
</evidence>
<feature type="domain" description="Membrane transport protein MMPL" evidence="9">
    <location>
        <begin position="6"/>
        <end position="340"/>
    </location>
</feature>
<feature type="transmembrane region" description="Helical" evidence="8">
    <location>
        <begin position="290"/>
        <end position="313"/>
    </location>
</feature>
<dbReference type="SUPFAM" id="SSF82866">
    <property type="entry name" value="Multidrug efflux transporter AcrB transmembrane domain"/>
    <property type="match status" value="1"/>
</dbReference>
<feature type="transmembrane region" description="Helical" evidence="8">
    <location>
        <begin position="221"/>
        <end position="243"/>
    </location>
</feature>
<evidence type="ECO:0000256" key="1">
    <source>
        <dbReference type="ARBA" id="ARBA00004651"/>
    </source>
</evidence>
<evidence type="ECO:0000256" key="6">
    <source>
        <dbReference type="ARBA" id="ARBA00023136"/>
    </source>
</evidence>
<dbReference type="PANTHER" id="PTHR33406:SF6">
    <property type="entry name" value="MEMBRANE PROTEIN YDGH-RELATED"/>
    <property type="match status" value="1"/>
</dbReference>
<evidence type="ECO:0000256" key="8">
    <source>
        <dbReference type="SAM" id="Phobius"/>
    </source>
</evidence>
<dbReference type="GO" id="GO:0005886">
    <property type="term" value="C:plasma membrane"/>
    <property type="evidence" value="ECO:0007669"/>
    <property type="project" value="UniProtKB-SubCell"/>
</dbReference>
<feature type="transmembrane region" description="Helical" evidence="8">
    <location>
        <begin position="189"/>
        <end position="215"/>
    </location>
</feature>
<keyword evidence="6 8" id="KW-0472">Membrane</keyword>
<name>A0A2S8BC83_9MYCO</name>
<sequence>MTDSMDHMIGSMDRMDALMPQMVAQFGPMIETMSNMQVMMQTMHSTMSGMYDQMDEMSKDSTAMGQAFDAAKNDDSFYLPPEVFDNPDFKRGLKMFLSPDGKAVRMIISHRGNPMTAEGIAHVDPIKEAAVEAVKGTPLEDATISLAGTAATFKDISEGNKYDLMIAGISALCLIFMIMLIITRSFVAALVIVGTVALSLGASFGLSVLIWQYILGIELNWMVLAMSVIILLAVGSDYNLLLVSRFKEEIHAGLNTGIIRAMGGTGKVVTSAGLVFAFTMASMVVSDLRVIAQVGTAIGLGLLFDTLIVRSFMTPSIAALMGRWFWWPMNVRSRPARPTPVPSKDAAVDDAVTAELPVSSDRR</sequence>